<protein>
    <submittedName>
        <fullName evidence="1">U2 snRNP auxiliary splicing factor U2AF large subunit</fullName>
    </submittedName>
</protein>
<evidence type="ECO:0000313" key="2">
    <source>
        <dbReference type="Proteomes" id="UP000002313"/>
    </source>
</evidence>
<accession>E0S794</accession>
<dbReference type="Gene3D" id="3.30.70.330">
    <property type="match status" value="1"/>
</dbReference>
<evidence type="ECO:0000313" key="1">
    <source>
        <dbReference type="EMBL" id="ADM11522.1"/>
    </source>
</evidence>
<dbReference type="EMBL" id="CP001946">
    <property type="protein sequence ID" value="ADM11522.1"/>
    <property type="molecule type" value="Genomic_DNA"/>
</dbReference>
<keyword evidence="2" id="KW-1185">Reference proteome</keyword>
<dbReference type="VEuPathDB" id="MicrosporidiaDB:Eint_050740"/>
<dbReference type="GeneID" id="9699202"/>
<organism evidence="1 2">
    <name type="scientific">Encephalitozoon intestinalis (strain ATCC 50506)</name>
    <name type="common">Microsporidian parasite</name>
    <name type="synonym">Septata intestinalis</name>
    <dbReference type="NCBI Taxonomy" id="876142"/>
    <lineage>
        <taxon>Eukaryota</taxon>
        <taxon>Fungi</taxon>
        <taxon>Fungi incertae sedis</taxon>
        <taxon>Microsporidia</taxon>
        <taxon>Unikaryonidae</taxon>
        <taxon>Encephalitozoon</taxon>
    </lineage>
</organism>
<gene>
    <name evidence="1" type="ORF">Eint_050740</name>
</gene>
<dbReference type="RefSeq" id="XP_003072882.1">
    <property type="nucleotide sequence ID" value="XM_003072836.1"/>
</dbReference>
<name>E0S794_ENCIT</name>
<dbReference type="AlphaFoldDB" id="E0S794"/>
<dbReference type="InterPro" id="IPR012677">
    <property type="entry name" value="Nucleotide-bd_a/b_plait_sf"/>
</dbReference>
<reference evidence="1 2" key="2">
    <citation type="journal article" date="2012" name="Proc. Natl. Acad. Sci. U.S.A.">
        <title>Gain and loss of multiple functionally related, horizontally transferred genes in the reduced genomes of two microsporidian parasites.</title>
        <authorList>
            <person name="Pombert J.-F."/>
            <person name="Selman M."/>
            <person name="Burki F."/>
            <person name="Bardell F.T."/>
            <person name="Farinelli L."/>
            <person name="Solter L.F."/>
            <person name="Whitman D.W."/>
            <person name="Weiss L.M."/>
            <person name="Corradi N."/>
            <person name="Keeling P.J."/>
        </authorList>
    </citation>
    <scope>NUCLEOTIDE SEQUENCE [LARGE SCALE GENOMIC DNA]</scope>
    <source>
        <strain evidence="1 2">ATCC 50506</strain>
    </source>
</reference>
<dbReference type="Proteomes" id="UP000002313">
    <property type="component" value="Chromosome V"/>
</dbReference>
<dbReference type="HOGENOM" id="CLU_863558_0_0_1"/>
<sequence>MGLLPLDKRARRMNLFDVGRCILEGIEYIEEILESGINITKELEKDLYVPLLLSRLKTDGFTEEDHRNSTSIVCLTPLGPGSLNKFLLRFFKGFALSSRDGQIDIEFSSRQDATKCLYLSSRDFTFLRPSGYIEFPGDGEVREAGSKYCKDVPCTVDKILLGPLDISASILRDALDEISPLQSFRECGNPSYFVFTFRNPELCDPFVKATSHIFISDVGRPLASVRAYKGCSILNLGRSIPSLMPRRMAGPIALSKEKTRIVVLLNVIGPWDVDVSEIIEAIRGMCSRNEGVKNVMVPRSKHFPGRQPGSSRIFIECKDLETSQRIHNEFGGLVYKDRIVAAGYYPELNYFAGEYE</sequence>
<proteinExistence type="predicted"/>
<dbReference type="KEGG" id="ein:Eint_050740"/>
<dbReference type="OrthoDB" id="10266058at2759"/>
<reference evidence="1 2" key="1">
    <citation type="journal article" date="2010" name="Nat. Commun.">
        <title>The complete sequence of the smallest known nuclear genome from the microsporidian Encephalitozoon intestinalis.</title>
        <authorList>
            <person name="Corradi N."/>
            <person name="Pombert J.-F."/>
            <person name="Farinelli L."/>
            <person name="Didier E.S."/>
            <person name="Keeling P.J."/>
        </authorList>
    </citation>
    <scope>NUCLEOTIDE SEQUENCE [LARGE SCALE GENOMIC DNA]</scope>
    <source>
        <strain evidence="1 2">ATCC 50506</strain>
    </source>
</reference>